<dbReference type="Proteomes" id="UP001217089">
    <property type="component" value="Unassembled WGS sequence"/>
</dbReference>
<reference evidence="9 10" key="1">
    <citation type="submission" date="2022-12" db="EMBL/GenBank/DDBJ databases">
        <title>Chromosome-level genome of Tegillarca granosa.</title>
        <authorList>
            <person name="Kim J."/>
        </authorList>
    </citation>
    <scope>NUCLEOTIDE SEQUENCE [LARGE SCALE GENOMIC DNA]</scope>
    <source>
        <strain evidence="9">Teg-2019</strain>
        <tissue evidence="9">Adductor muscle</tissue>
    </source>
</reference>
<comment type="caution">
    <text evidence="9">The sequence shown here is derived from an EMBL/GenBank/DDBJ whole genome shotgun (WGS) entry which is preliminary data.</text>
</comment>
<evidence type="ECO:0000256" key="4">
    <source>
        <dbReference type="ARBA" id="ARBA00022989"/>
    </source>
</evidence>
<dbReference type="InterPro" id="IPR004680">
    <property type="entry name" value="Cit_transptr-like_dom"/>
</dbReference>
<dbReference type="PANTHER" id="PTHR43568">
    <property type="entry name" value="P PROTEIN"/>
    <property type="match status" value="1"/>
</dbReference>
<sequence length="211" mass="23193">MVHRALAAMLGSLAAMAVLAISHQRPDLETVISWIDMETLMLLFGMMILAYTIAKGQVWPLVTLLCAFSAIVSAFLDNVTTILLLTPVTIRLCEVLNLDPKNILIAEVLFSNIGGTATAIGDPPNVIIVNNKDLMAGGIDFAVLTGHMAIGIVFVTFVCYELKHEIHTWKRAAARVSVASREESIMRALFMQKAAQRENTLIRQIYKKNIV</sequence>
<dbReference type="EMBL" id="JARBDR010000923">
    <property type="protein sequence ID" value="KAJ8297878.1"/>
    <property type="molecule type" value="Genomic_DNA"/>
</dbReference>
<evidence type="ECO:0000256" key="7">
    <source>
        <dbReference type="SAM" id="SignalP"/>
    </source>
</evidence>
<name>A0ABQ9DX87_TEGGR</name>
<keyword evidence="10" id="KW-1185">Reference proteome</keyword>
<keyword evidence="4 6" id="KW-1133">Transmembrane helix</keyword>
<keyword evidence="3 6" id="KW-0812">Transmembrane</keyword>
<keyword evidence="2" id="KW-0813">Transport</keyword>
<organism evidence="9 10">
    <name type="scientific">Tegillarca granosa</name>
    <name type="common">Malaysian cockle</name>
    <name type="synonym">Anadara granosa</name>
    <dbReference type="NCBI Taxonomy" id="220873"/>
    <lineage>
        <taxon>Eukaryota</taxon>
        <taxon>Metazoa</taxon>
        <taxon>Spiralia</taxon>
        <taxon>Lophotrochozoa</taxon>
        <taxon>Mollusca</taxon>
        <taxon>Bivalvia</taxon>
        <taxon>Autobranchia</taxon>
        <taxon>Pteriomorphia</taxon>
        <taxon>Arcoida</taxon>
        <taxon>Arcoidea</taxon>
        <taxon>Arcidae</taxon>
        <taxon>Tegillarca</taxon>
    </lineage>
</organism>
<dbReference type="InterPro" id="IPR051475">
    <property type="entry name" value="Diverse_Ion_Transporter"/>
</dbReference>
<dbReference type="Pfam" id="PF03600">
    <property type="entry name" value="CitMHS"/>
    <property type="match status" value="1"/>
</dbReference>
<evidence type="ECO:0000256" key="6">
    <source>
        <dbReference type="SAM" id="Phobius"/>
    </source>
</evidence>
<evidence type="ECO:0000256" key="2">
    <source>
        <dbReference type="ARBA" id="ARBA00022448"/>
    </source>
</evidence>
<feature type="signal peptide" evidence="7">
    <location>
        <begin position="1"/>
        <end position="20"/>
    </location>
</feature>
<gene>
    <name evidence="9" type="ORF">KUTeg_024409</name>
</gene>
<evidence type="ECO:0000256" key="1">
    <source>
        <dbReference type="ARBA" id="ARBA00004141"/>
    </source>
</evidence>
<protein>
    <recommendedName>
        <fullName evidence="8">Citrate transporter-like domain-containing protein</fullName>
    </recommendedName>
</protein>
<evidence type="ECO:0000313" key="10">
    <source>
        <dbReference type="Proteomes" id="UP001217089"/>
    </source>
</evidence>
<feature type="domain" description="Citrate transporter-like" evidence="8">
    <location>
        <begin position="52"/>
        <end position="158"/>
    </location>
</feature>
<evidence type="ECO:0000313" key="9">
    <source>
        <dbReference type="EMBL" id="KAJ8297878.1"/>
    </source>
</evidence>
<dbReference type="PANTHER" id="PTHR43568:SF1">
    <property type="entry name" value="P PROTEIN"/>
    <property type="match status" value="1"/>
</dbReference>
<evidence type="ECO:0000256" key="3">
    <source>
        <dbReference type="ARBA" id="ARBA00022692"/>
    </source>
</evidence>
<feature type="transmembrane region" description="Helical" evidence="6">
    <location>
        <begin position="58"/>
        <end position="76"/>
    </location>
</feature>
<keyword evidence="7" id="KW-0732">Signal</keyword>
<feature type="transmembrane region" description="Helical" evidence="6">
    <location>
        <begin position="30"/>
        <end position="51"/>
    </location>
</feature>
<keyword evidence="5 6" id="KW-0472">Membrane</keyword>
<accession>A0ABQ9DX87</accession>
<feature type="chain" id="PRO_5046263710" description="Citrate transporter-like domain-containing protein" evidence="7">
    <location>
        <begin position="21"/>
        <end position="211"/>
    </location>
</feature>
<evidence type="ECO:0000259" key="8">
    <source>
        <dbReference type="Pfam" id="PF03600"/>
    </source>
</evidence>
<feature type="transmembrane region" description="Helical" evidence="6">
    <location>
        <begin position="141"/>
        <end position="162"/>
    </location>
</feature>
<comment type="subcellular location">
    <subcellularLocation>
        <location evidence="1">Membrane</location>
        <topology evidence="1">Multi-pass membrane protein</topology>
    </subcellularLocation>
</comment>
<proteinExistence type="predicted"/>
<evidence type="ECO:0000256" key="5">
    <source>
        <dbReference type="ARBA" id="ARBA00023136"/>
    </source>
</evidence>